<keyword evidence="6" id="KW-1185">Reference proteome</keyword>
<sequence length="150" mass="16974">MQMLMKRMTFSKDHSAGYLANHLARLFERGLAGRIKPLGLTTGTFPALLELWENDGLTQKELVERLDIEQATMANTLSRMERDGLIKRQKDPDDGRVQRVVLTEHARTLRDPAIAAATTENEDALAALSGEERALFIELMQKVIATRRER</sequence>
<dbReference type="InterPro" id="IPR023187">
    <property type="entry name" value="Tscrpt_reg_MarR-type_CS"/>
</dbReference>
<comment type="caution">
    <text evidence="5">The sequence shown here is derived from an EMBL/GenBank/DDBJ whole genome shotgun (WGS) entry which is preliminary data.</text>
</comment>
<dbReference type="GO" id="GO:0003700">
    <property type="term" value="F:DNA-binding transcription factor activity"/>
    <property type="evidence" value="ECO:0007669"/>
    <property type="project" value="InterPro"/>
</dbReference>
<proteinExistence type="predicted"/>
<dbReference type="PROSITE" id="PS50995">
    <property type="entry name" value="HTH_MARR_2"/>
    <property type="match status" value="1"/>
</dbReference>
<keyword evidence="2 5" id="KW-0238">DNA-binding</keyword>
<organism evidence="5 6">
    <name type="scientific">Martelella mediterranea</name>
    <dbReference type="NCBI Taxonomy" id="293089"/>
    <lineage>
        <taxon>Bacteria</taxon>
        <taxon>Pseudomonadati</taxon>
        <taxon>Pseudomonadota</taxon>
        <taxon>Alphaproteobacteria</taxon>
        <taxon>Hyphomicrobiales</taxon>
        <taxon>Aurantimonadaceae</taxon>
        <taxon>Martelella</taxon>
    </lineage>
</organism>
<dbReference type="InterPro" id="IPR000835">
    <property type="entry name" value="HTH_MarR-typ"/>
</dbReference>
<reference evidence="5 6" key="1">
    <citation type="submission" date="2019-03" db="EMBL/GenBank/DDBJ databases">
        <title>Freshwater and sediment microbial communities from various areas in North America, analyzing microbe dynamics in response to fracking.</title>
        <authorList>
            <person name="Lamendella R."/>
        </authorList>
    </citation>
    <scope>NUCLEOTIDE SEQUENCE [LARGE SCALE GENOMIC DNA]</scope>
    <source>
        <strain evidence="5 6">175.2</strain>
    </source>
</reference>
<evidence type="ECO:0000256" key="3">
    <source>
        <dbReference type="ARBA" id="ARBA00023163"/>
    </source>
</evidence>
<feature type="domain" description="HTH marR-type" evidence="4">
    <location>
        <begin position="1"/>
        <end position="145"/>
    </location>
</feature>
<dbReference type="PANTHER" id="PTHR42756:SF1">
    <property type="entry name" value="TRANSCRIPTIONAL REPRESSOR OF EMRAB OPERON"/>
    <property type="match status" value="1"/>
</dbReference>
<keyword evidence="1" id="KW-0805">Transcription regulation</keyword>
<dbReference type="EMBL" id="SMAR01000001">
    <property type="protein sequence ID" value="TCT45025.1"/>
    <property type="molecule type" value="Genomic_DNA"/>
</dbReference>
<dbReference type="Proteomes" id="UP000295097">
    <property type="component" value="Unassembled WGS sequence"/>
</dbReference>
<keyword evidence="3" id="KW-0804">Transcription</keyword>
<dbReference type="PANTHER" id="PTHR42756">
    <property type="entry name" value="TRANSCRIPTIONAL REGULATOR, MARR"/>
    <property type="match status" value="1"/>
</dbReference>
<evidence type="ECO:0000259" key="4">
    <source>
        <dbReference type="PROSITE" id="PS50995"/>
    </source>
</evidence>
<dbReference type="InterPro" id="IPR036388">
    <property type="entry name" value="WH-like_DNA-bd_sf"/>
</dbReference>
<dbReference type="PROSITE" id="PS01117">
    <property type="entry name" value="HTH_MARR_1"/>
    <property type="match status" value="1"/>
</dbReference>
<accession>A0A4R3NYI2</accession>
<evidence type="ECO:0000313" key="6">
    <source>
        <dbReference type="Proteomes" id="UP000295097"/>
    </source>
</evidence>
<evidence type="ECO:0000256" key="2">
    <source>
        <dbReference type="ARBA" id="ARBA00023125"/>
    </source>
</evidence>
<dbReference type="GO" id="GO:0003677">
    <property type="term" value="F:DNA binding"/>
    <property type="evidence" value="ECO:0007669"/>
    <property type="project" value="UniProtKB-KW"/>
</dbReference>
<dbReference type="AlphaFoldDB" id="A0A4R3NYI2"/>
<evidence type="ECO:0000256" key="1">
    <source>
        <dbReference type="ARBA" id="ARBA00023015"/>
    </source>
</evidence>
<dbReference type="SMART" id="SM00347">
    <property type="entry name" value="HTH_MARR"/>
    <property type="match status" value="1"/>
</dbReference>
<dbReference type="PRINTS" id="PR00598">
    <property type="entry name" value="HTHMARR"/>
</dbReference>
<dbReference type="Pfam" id="PF01047">
    <property type="entry name" value="MarR"/>
    <property type="match status" value="1"/>
</dbReference>
<dbReference type="SUPFAM" id="SSF46785">
    <property type="entry name" value="Winged helix' DNA-binding domain"/>
    <property type="match status" value="1"/>
</dbReference>
<gene>
    <name evidence="5" type="ORF">EDC90_1001165</name>
</gene>
<evidence type="ECO:0000313" key="5">
    <source>
        <dbReference type="EMBL" id="TCT45025.1"/>
    </source>
</evidence>
<dbReference type="InterPro" id="IPR036390">
    <property type="entry name" value="WH_DNA-bd_sf"/>
</dbReference>
<name>A0A4R3NYI2_9HYPH</name>
<dbReference type="Gene3D" id="1.10.10.10">
    <property type="entry name" value="Winged helix-like DNA-binding domain superfamily/Winged helix DNA-binding domain"/>
    <property type="match status" value="1"/>
</dbReference>
<protein>
    <submittedName>
        <fullName evidence="5">DNA-binding MarR family transcriptional regulator</fullName>
    </submittedName>
</protein>